<evidence type="ECO:0000256" key="3">
    <source>
        <dbReference type="ARBA" id="ARBA00022692"/>
    </source>
</evidence>
<dbReference type="SUPFAM" id="SSF103473">
    <property type="entry name" value="MFS general substrate transporter"/>
    <property type="match status" value="1"/>
</dbReference>
<feature type="transmembrane region" description="Helical" evidence="6">
    <location>
        <begin position="307"/>
        <end position="326"/>
    </location>
</feature>
<comment type="subcellular location">
    <subcellularLocation>
        <location evidence="1">Cell membrane</location>
        <topology evidence="1">Multi-pass membrane protein</topology>
    </subcellularLocation>
</comment>
<dbReference type="InterPro" id="IPR044772">
    <property type="entry name" value="NO3_transporter"/>
</dbReference>
<feature type="transmembrane region" description="Helical" evidence="6">
    <location>
        <begin position="365"/>
        <end position="388"/>
    </location>
</feature>
<gene>
    <name evidence="7" type="ORF">ACFFK0_06940</name>
</gene>
<dbReference type="Proteomes" id="UP001589776">
    <property type="component" value="Unassembled WGS sequence"/>
</dbReference>
<dbReference type="EMBL" id="JBHLWN010000027">
    <property type="protein sequence ID" value="MFC0212194.1"/>
    <property type="molecule type" value="Genomic_DNA"/>
</dbReference>
<keyword evidence="4 6" id="KW-1133">Transmembrane helix</keyword>
<evidence type="ECO:0000256" key="2">
    <source>
        <dbReference type="ARBA" id="ARBA00008432"/>
    </source>
</evidence>
<organism evidence="7 8">
    <name type="scientific">Paenibacillus chartarius</name>
    <dbReference type="NCBI Taxonomy" id="747481"/>
    <lineage>
        <taxon>Bacteria</taxon>
        <taxon>Bacillati</taxon>
        <taxon>Bacillota</taxon>
        <taxon>Bacilli</taxon>
        <taxon>Bacillales</taxon>
        <taxon>Paenibacillaceae</taxon>
        <taxon>Paenibacillus</taxon>
    </lineage>
</organism>
<dbReference type="InterPro" id="IPR036259">
    <property type="entry name" value="MFS_trans_sf"/>
</dbReference>
<evidence type="ECO:0000256" key="1">
    <source>
        <dbReference type="ARBA" id="ARBA00004651"/>
    </source>
</evidence>
<feature type="transmembrane region" description="Helical" evidence="6">
    <location>
        <begin position="400"/>
        <end position="419"/>
    </location>
</feature>
<accession>A0ABV6DHR9</accession>
<feature type="transmembrane region" description="Helical" evidence="6">
    <location>
        <begin position="34"/>
        <end position="51"/>
    </location>
</feature>
<evidence type="ECO:0000313" key="8">
    <source>
        <dbReference type="Proteomes" id="UP001589776"/>
    </source>
</evidence>
<keyword evidence="5 6" id="KW-0472">Membrane</keyword>
<feature type="transmembrane region" description="Helical" evidence="6">
    <location>
        <begin position="277"/>
        <end position="295"/>
    </location>
</feature>
<feature type="transmembrane region" description="Helical" evidence="6">
    <location>
        <begin position="244"/>
        <end position="265"/>
    </location>
</feature>
<feature type="transmembrane region" description="Helical" evidence="6">
    <location>
        <begin position="63"/>
        <end position="81"/>
    </location>
</feature>
<evidence type="ECO:0000256" key="5">
    <source>
        <dbReference type="ARBA" id="ARBA00023136"/>
    </source>
</evidence>
<feature type="transmembrane region" description="Helical" evidence="6">
    <location>
        <begin position="332"/>
        <end position="353"/>
    </location>
</feature>
<proteinExistence type="inferred from homology"/>
<keyword evidence="8" id="KW-1185">Reference proteome</keyword>
<dbReference type="Gene3D" id="1.20.1250.20">
    <property type="entry name" value="MFS general substrate transporter like domains"/>
    <property type="match status" value="1"/>
</dbReference>
<evidence type="ECO:0000256" key="4">
    <source>
        <dbReference type="ARBA" id="ARBA00022989"/>
    </source>
</evidence>
<protein>
    <submittedName>
        <fullName evidence="7">MFS transporter</fullName>
    </submittedName>
</protein>
<feature type="transmembrane region" description="Helical" evidence="6">
    <location>
        <begin position="199"/>
        <end position="223"/>
    </location>
</feature>
<reference evidence="7 8" key="1">
    <citation type="submission" date="2024-09" db="EMBL/GenBank/DDBJ databases">
        <authorList>
            <person name="Sun Q."/>
            <person name="Mori K."/>
        </authorList>
    </citation>
    <scope>NUCLEOTIDE SEQUENCE [LARGE SCALE GENOMIC DNA]</scope>
    <source>
        <strain evidence="7 8">CCM 7759</strain>
    </source>
</reference>
<evidence type="ECO:0000256" key="6">
    <source>
        <dbReference type="SAM" id="Phobius"/>
    </source>
</evidence>
<keyword evidence="3 6" id="KW-0812">Transmembrane</keyword>
<comment type="similarity">
    <text evidence="2">Belongs to the major facilitator superfamily. Nitrate/nitrite porter (TC 2.A.1.8) family.</text>
</comment>
<feature type="transmembrane region" description="Helical" evidence="6">
    <location>
        <begin position="93"/>
        <end position="113"/>
    </location>
</feature>
<dbReference type="CDD" id="cd17341">
    <property type="entry name" value="MFS_NRT2_like"/>
    <property type="match status" value="1"/>
</dbReference>
<dbReference type="Pfam" id="PF07690">
    <property type="entry name" value="MFS_1"/>
    <property type="match status" value="1"/>
</dbReference>
<sequence>MARISAWKPEDEQFWATEGKRHARRNLLMSTPNLMIAFIVWQIWSVVAVRLNDVGFAFTQDQLFTLAAIPGLVGATLRFAYTFAVGIVGGRNWTVISTLVLLIPAVGIGMAVQNPDTPFSVMLLLAALCGLGGGNFCSSSANISFFFPKKEKGTALGINGGLGNMGVSVVQFVTPIILTSAAFVPLFGEGHPLKNGTEIWLQNAAFVWIVPIILLAIAAFFGMDNLPEAKQSVSQQFSVFKLKHNWIMTVLYVGTFGSFIGYSAAFPLLLKSQFPEHVSLAFWGAFLAAAARPIGGWISDKFGGARITSIVLVVMTLGAAAAIYFINIKSFAGFLPSFLILFIAAGLGSGSTFQMIPFIFPQKAAASVLGMTAAFAAYGSFFIPKLFGWSTTAYGTPVNALYYFIGFYVVCIVLNWYYYERKGAEFTSFTLERTPKPAPAPTPTTKSRLV</sequence>
<dbReference type="PANTHER" id="PTHR23515">
    <property type="entry name" value="HIGH-AFFINITY NITRATE TRANSPORTER 2.3"/>
    <property type="match status" value="1"/>
</dbReference>
<feature type="transmembrane region" description="Helical" evidence="6">
    <location>
        <begin position="119"/>
        <end position="147"/>
    </location>
</feature>
<evidence type="ECO:0000313" key="7">
    <source>
        <dbReference type="EMBL" id="MFC0212194.1"/>
    </source>
</evidence>
<dbReference type="InterPro" id="IPR011701">
    <property type="entry name" value="MFS"/>
</dbReference>
<comment type="caution">
    <text evidence="7">The sequence shown here is derived from an EMBL/GenBank/DDBJ whole genome shotgun (WGS) entry which is preliminary data.</text>
</comment>
<feature type="transmembrane region" description="Helical" evidence="6">
    <location>
        <begin position="167"/>
        <end position="187"/>
    </location>
</feature>
<name>A0ABV6DHR9_9BACL</name>
<dbReference type="RefSeq" id="WP_377469307.1">
    <property type="nucleotide sequence ID" value="NZ_JBHLWN010000027.1"/>
</dbReference>